<evidence type="ECO:0000313" key="4">
    <source>
        <dbReference type="Proteomes" id="UP000589626"/>
    </source>
</evidence>
<feature type="compositionally biased region" description="Basic and acidic residues" evidence="1">
    <location>
        <begin position="34"/>
        <end position="44"/>
    </location>
</feature>
<keyword evidence="2" id="KW-0812">Transmembrane</keyword>
<dbReference type="RefSeq" id="WP_183593275.1">
    <property type="nucleotide sequence ID" value="NZ_JACHWR010000002.1"/>
</dbReference>
<evidence type="ECO:0000256" key="2">
    <source>
        <dbReference type="SAM" id="Phobius"/>
    </source>
</evidence>
<sequence>MSDLGYLIWIVATALMIITVLTLGTLASAGMLGRDPRSDRRTQDPTDTPTHAVTWTEPDSPAREAAPRRDEPERQHAA</sequence>
<reference evidence="3 4" key="1">
    <citation type="submission" date="2020-08" db="EMBL/GenBank/DDBJ databases">
        <title>Sequencing the genomes of 1000 actinobacteria strains.</title>
        <authorList>
            <person name="Klenk H.-P."/>
        </authorList>
    </citation>
    <scope>NUCLEOTIDE SEQUENCE [LARGE SCALE GENOMIC DNA]</scope>
    <source>
        <strain evidence="3 4">DSM 105498</strain>
    </source>
</reference>
<gene>
    <name evidence="3" type="ORF">FHU40_003273</name>
</gene>
<name>A0A7W4VXF0_9ACTN</name>
<feature type="transmembrane region" description="Helical" evidence="2">
    <location>
        <begin position="6"/>
        <end position="32"/>
    </location>
</feature>
<dbReference type="Proteomes" id="UP000589626">
    <property type="component" value="Unassembled WGS sequence"/>
</dbReference>
<dbReference type="EMBL" id="JACHWR010000002">
    <property type="protein sequence ID" value="MBB3043455.1"/>
    <property type="molecule type" value="Genomic_DNA"/>
</dbReference>
<keyword evidence="2" id="KW-1133">Transmembrane helix</keyword>
<keyword evidence="2" id="KW-0472">Membrane</keyword>
<organism evidence="3 4">
    <name type="scientific">Nocardioides soli</name>
    <dbReference type="NCBI Taxonomy" id="1036020"/>
    <lineage>
        <taxon>Bacteria</taxon>
        <taxon>Bacillati</taxon>
        <taxon>Actinomycetota</taxon>
        <taxon>Actinomycetes</taxon>
        <taxon>Propionibacteriales</taxon>
        <taxon>Nocardioidaceae</taxon>
        <taxon>Nocardioides</taxon>
    </lineage>
</organism>
<feature type="compositionally biased region" description="Basic and acidic residues" evidence="1">
    <location>
        <begin position="60"/>
        <end position="78"/>
    </location>
</feature>
<comment type="caution">
    <text evidence="3">The sequence shown here is derived from an EMBL/GenBank/DDBJ whole genome shotgun (WGS) entry which is preliminary data.</text>
</comment>
<evidence type="ECO:0000313" key="3">
    <source>
        <dbReference type="EMBL" id="MBB3043455.1"/>
    </source>
</evidence>
<accession>A0A7W4VXF0</accession>
<protein>
    <submittedName>
        <fullName evidence="3">Uncharacterized protein</fullName>
    </submittedName>
</protein>
<evidence type="ECO:0000256" key="1">
    <source>
        <dbReference type="SAM" id="MobiDB-lite"/>
    </source>
</evidence>
<keyword evidence="4" id="KW-1185">Reference proteome</keyword>
<dbReference type="AlphaFoldDB" id="A0A7W4VXF0"/>
<proteinExistence type="predicted"/>
<feature type="region of interest" description="Disordered" evidence="1">
    <location>
        <begin position="29"/>
        <end position="78"/>
    </location>
</feature>